<evidence type="ECO:0000256" key="5">
    <source>
        <dbReference type="ARBA" id="ARBA00023242"/>
    </source>
</evidence>
<dbReference type="Pfam" id="PF04042">
    <property type="entry name" value="DNA_pol_E_B"/>
    <property type="match status" value="1"/>
</dbReference>
<feature type="domain" description="DNA polymerase alpha/delta/epsilon subunit B" evidence="8">
    <location>
        <begin position="466"/>
        <end position="556"/>
    </location>
</feature>
<dbReference type="GO" id="GO:0003677">
    <property type="term" value="F:DNA binding"/>
    <property type="evidence" value="ECO:0007669"/>
    <property type="project" value="UniProtKB-UniRule"/>
</dbReference>
<evidence type="ECO:0000256" key="3">
    <source>
        <dbReference type="ARBA" id="ARBA00022705"/>
    </source>
</evidence>
<dbReference type="PANTHER" id="PTHR12708">
    <property type="entry name" value="DNA POLYMERASE EPSILON SUBUNIT B"/>
    <property type="match status" value="1"/>
</dbReference>
<evidence type="ECO:0000256" key="2">
    <source>
        <dbReference type="ARBA" id="ARBA00009560"/>
    </source>
</evidence>
<dbReference type="GO" id="GO:0042276">
    <property type="term" value="P:error-prone translesion synthesis"/>
    <property type="evidence" value="ECO:0007669"/>
    <property type="project" value="TreeGrafter"/>
</dbReference>
<accession>A0AAN7VWB2</accession>
<evidence type="ECO:0000256" key="1">
    <source>
        <dbReference type="ARBA" id="ARBA00004123"/>
    </source>
</evidence>
<gene>
    <name evidence="9" type="primary">DPB2</name>
    <name evidence="9" type="ORF">LTR97_012869</name>
</gene>
<dbReference type="GO" id="GO:0008622">
    <property type="term" value="C:epsilon DNA polymerase complex"/>
    <property type="evidence" value="ECO:0007669"/>
    <property type="project" value="UniProtKB-UniRule"/>
</dbReference>
<dbReference type="Proteomes" id="UP001310594">
    <property type="component" value="Unassembled WGS sequence"/>
</dbReference>
<evidence type="ECO:0000313" key="10">
    <source>
        <dbReference type="Proteomes" id="UP001310594"/>
    </source>
</evidence>
<feature type="region of interest" description="Disordered" evidence="7">
    <location>
        <begin position="183"/>
        <end position="204"/>
    </location>
</feature>
<comment type="caution">
    <text evidence="9">The sequence shown here is derived from an EMBL/GenBank/DDBJ whole genome shotgun (WGS) entry which is preliminary data.</text>
</comment>
<dbReference type="AlphaFoldDB" id="A0AAN7VWB2"/>
<evidence type="ECO:0000256" key="4">
    <source>
        <dbReference type="ARBA" id="ARBA00023125"/>
    </source>
</evidence>
<evidence type="ECO:0000259" key="8">
    <source>
        <dbReference type="Pfam" id="PF04042"/>
    </source>
</evidence>
<keyword evidence="5 6" id="KW-0539">Nucleus</keyword>
<dbReference type="InterPro" id="IPR016266">
    <property type="entry name" value="POLE2"/>
</dbReference>
<feature type="compositionally biased region" description="Acidic residues" evidence="7">
    <location>
        <begin position="187"/>
        <end position="196"/>
    </location>
</feature>
<keyword evidence="4 6" id="KW-0238">DNA-binding</keyword>
<keyword evidence="3 6" id="KW-0235">DNA replication</keyword>
<sequence>MNNPLSSSPAFGTPLHPLLPNPTQQPLRPLPPAFTTTKPLTTIAPVLPILLPPQTLRPVAFRVFTKKHNLQLQLSALQTLASFIGKTCGTEWREAGSGEKVLEEVARLWKAENGGLLVEGGKRLDGILGVVGVGGRVGTARTAARREGTFVFGAGNDSAVDLLRPGMGGDGGRQDSFGISNLTVDAANDDDDDNEDPTNSSTDPRAWLTVTSAFSLPRLTYSPTQKHFLPSPHPPSLFPPPSQKTQLFRDRYSIIHQRLLRNPAFQAPSFTTVAKTSGEKTTHYKLTPIANLLGRGSTAHLLLGLLVIAPTGTLALNDLTGSIALDLSHAQFLSGGKLEEGPFFCPGMIVLVDGIYEESFSGAGSSGLGNTGGVGGTIGGRFLGFSIGVPPVERREITLGISSSGGGVGGKDDGGAGSGGLGGGFGWTDFTGHGSERAVGSKMRRLESRLLCPEHSHTSPERRKMVVLAELTLDQPSTLAALRMVLEKYAAAPEPPMAFLCLGNFCSTPAMAGSGTGSIEYKELFDSLAALLSQFPSLLTKSTWIFVPGDNDAWGSSFSAGASGGYEGFCGGGGGEGGGREELCVG</sequence>
<comment type="subcellular location">
    <subcellularLocation>
        <location evidence="1 6">Nucleus</location>
    </subcellularLocation>
</comment>
<keyword evidence="9" id="KW-0548">Nucleotidyltransferase</keyword>
<protein>
    <recommendedName>
        <fullName evidence="6">DNA polymerase epsilon subunit</fullName>
    </recommendedName>
    <alternativeName>
        <fullName evidence="6">DNA polymerase II subunit 2</fullName>
    </alternativeName>
</protein>
<evidence type="ECO:0000313" key="9">
    <source>
        <dbReference type="EMBL" id="KAK5689529.1"/>
    </source>
</evidence>
<evidence type="ECO:0000256" key="7">
    <source>
        <dbReference type="SAM" id="MobiDB-lite"/>
    </source>
</evidence>
<reference evidence="9" key="1">
    <citation type="submission" date="2023-08" db="EMBL/GenBank/DDBJ databases">
        <title>Black Yeasts Isolated from many extreme environments.</title>
        <authorList>
            <person name="Coleine C."/>
            <person name="Stajich J.E."/>
            <person name="Selbmann L."/>
        </authorList>
    </citation>
    <scope>NUCLEOTIDE SEQUENCE</scope>
    <source>
        <strain evidence="9">CCFEE 5810</strain>
    </source>
</reference>
<organism evidence="9 10">
    <name type="scientific">Elasticomyces elasticus</name>
    <dbReference type="NCBI Taxonomy" id="574655"/>
    <lineage>
        <taxon>Eukaryota</taxon>
        <taxon>Fungi</taxon>
        <taxon>Dikarya</taxon>
        <taxon>Ascomycota</taxon>
        <taxon>Pezizomycotina</taxon>
        <taxon>Dothideomycetes</taxon>
        <taxon>Dothideomycetidae</taxon>
        <taxon>Mycosphaerellales</taxon>
        <taxon>Teratosphaeriaceae</taxon>
        <taxon>Elasticomyces</taxon>
    </lineage>
</organism>
<feature type="compositionally biased region" description="Polar residues" evidence="7">
    <location>
        <begin position="1"/>
        <end position="10"/>
    </location>
</feature>
<dbReference type="PANTHER" id="PTHR12708:SF0">
    <property type="entry name" value="DNA POLYMERASE EPSILON SUBUNIT 2"/>
    <property type="match status" value="1"/>
</dbReference>
<keyword evidence="9" id="KW-0808">Transferase</keyword>
<keyword evidence="9" id="KW-0239">DNA-directed DNA polymerase</keyword>
<dbReference type="GO" id="GO:0003887">
    <property type="term" value="F:DNA-directed DNA polymerase activity"/>
    <property type="evidence" value="ECO:0007669"/>
    <property type="project" value="UniProtKB-KW"/>
</dbReference>
<dbReference type="GO" id="GO:0006261">
    <property type="term" value="P:DNA-templated DNA replication"/>
    <property type="evidence" value="ECO:0007669"/>
    <property type="project" value="InterPro"/>
</dbReference>
<comment type="function">
    <text evidence="6">Participates in DNA repair and in chromosomal DNA replication.</text>
</comment>
<proteinExistence type="inferred from homology"/>
<name>A0AAN7VWB2_9PEZI</name>
<dbReference type="EMBL" id="JAVRQU010000031">
    <property type="protein sequence ID" value="KAK5689529.1"/>
    <property type="molecule type" value="Genomic_DNA"/>
</dbReference>
<dbReference type="InterPro" id="IPR007185">
    <property type="entry name" value="DNA_pol_a/d/e_bsu"/>
</dbReference>
<dbReference type="PIRSF" id="PIRSF000799">
    <property type="entry name" value="DNA_pol_eps_2"/>
    <property type="match status" value="1"/>
</dbReference>
<evidence type="ECO:0000256" key="6">
    <source>
        <dbReference type="PIRNR" id="PIRNR000799"/>
    </source>
</evidence>
<feature type="region of interest" description="Disordered" evidence="7">
    <location>
        <begin position="1"/>
        <end position="33"/>
    </location>
</feature>
<comment type="similarity">
    <text evidence="2 6">Belongs to the DNA polymerase epsilon subunit B family.</text>
</comment>